<protein>
    <submittedName>
        <fullName evidence="1">20096_t:CDS:1</fullName>
    </submittedName>
</protein>
<evidence type="ECO:0000313" key="1">
    <source>
        <dbReference type="EMBL" id="CAG8454310.1"/>
    </source>
</evidence>
<dbReference type="AlphaFoldDB" id="A0A9N8YYF4"/>
<name>A0A9N8YYF4_9GLOM</name>
<sequence length="66" mass="6973">MNNIDPRGHSTTTSGRYGLIGRVDILYLPGLKSTRRGVLLLLLSDCFSLSSPLGISDPAANEVEGG</sequence>
<dbReference type="EMBL" id="CAJVPZ010000130">
    <property type="protein sequence ID" value="CAG8454310.1"/>
    <property type="molecule type" value="Genomic_DNA"/>
</dbReference>
<gene>
    <name evidence="1" type="ORF">RFULGI_LOCUS390</name>
</gene>
<accession>A0A9N8YYF4</accession>
<dbReference type="Proteomes" id="UP000789396">
    <property type="component" value="Unassembled WGS sequence"/>
</dbReference>
<keyword evidence="2" id="KW-1185">Reference proteome</keyword>
<evidence type="ECO:0000313" key="2">
    <source>
        <dbReference type="Proteomes" id="UP000789396"/>
    </source>
</evidence>
<organism evidence="1 2">
    <name type="scientific">Racocetra fulgida</name>
    <dbReference type="NCBI Taxonomy" id="60492"/>
    <lineage>
        <taxon>Eukaryota</taxon>
        <taxon>Fungi</taxon>
        <taxon>Fungi incertae sedis</taxon>
        <taxon>Mucoromycota</taxon>
        <taxon>Glomeromycotina</taxon>
        <taxon>Glomeromycetes</taxon>
        <taxon>Diversisporales</taxon>
        <taxon>Gigasporaceae</taxon>
        <taxon>Racocetra</taxon>
    </lineage>
</organism>
<reference evidence="1" key="1">
    <citation type="submission" date="2021-06" db="EMBL/GenBank/DDBJ databases">
        <authorList>
            <person name="Kallberg Y."/>
            <person name="Tangrot J."/>
            <person name="Rosling A."/>
        </authorList>
    </citation>
    <scope>NUCLEOTIDE SEQUENCE</scope>
    <source>
        <strain evidence="1">IN212</strain>
    </source>
</reference>
<proteinExistence type="predicted"/>
<comment type="caution">
    <text evidence="1">The sequence shown here is derived from an EMBL/GenBank/DDBJ whole genome shotgun (WGS) entry which is preliminary data.</text>
</comment>